<keyword evidence="1" id="KW-0233">DNA recombination</keyword>
<dbReference type="Proteomes" id="UP000199687">
    <property type="component" value="Unassembled WGS sequence"/>
</dbReference>
<dbReference type="GO" id="GO:0015074">
    <property type="term" value="P:DNA integration"/>
    <property type="evidence" value="ECO:0007669"/>
    <property type="project" value="InterPro"/>
</dbReference>
<proteinExistence type="predicted"/>
<dbReference type="InterPro" id="IPR011010">
    <property type="entry name" value="DNA_brk_join_enz"/>
</dbReference>
<accession>A0A1H9T722</accession>
<dbReference type="GO" id="GO:0006310">
    <property type="term" value="P:DNA recombination"/>
    <property type="evidence" value="ECO:0007669"/>
    <property type="project" value="UniProtKB-KW"/>
</dbReference>
<dbReference type="GO" id="GO:0003677">
    <property type="term" value="F:DNA binding"/>
    <property type="evidence" value="ECO:0007669"/>
    <property type="project" value="InterPro"/>
</dbReference>
<name>A0A1H9T722_9BACI</name>
<keyword evidence="4" id="KW-1185">Reference proteome</keyword>
<reference evidence="3 4" key="1">
    <citation type="submission" date="2016-10" db="EMBL/GenBank/DDBJ databases">
        <authorList>
            <person name="de Groot N.N."/>
        </authorList>
    </citation>
    <scope>NUCLEOTIDE SEQUENCE [LARGE SCALE GENOMIC DNA]</scope>
    <source>
        <strain evidence="3 4">CGMCC 1.7727</strain>
    </source>
</reference>
<dbReference type="AlphaFoldDB" id="A0A1H9T722"/>
<dbReference type="SUPFAM" id="SSF56349">
    <property type="entry name" value="DNA breaking-rejoining enzymes"/>
    <property type="match status" value="1"/>
</dbReference>
<dbReference type="EMBL" id="FOGL01000013">
    <property type="protein sequence ID" value="SER92887.1"/>
    <property type="molecule type" value="Genomic_DNA"/>
</dbReference>
<organism evidence="3 4">
    <name type="scientific">Gracilibacillus ureilyticus</name>
    <dbReference type="NCBI Taxonomy" id="531814"/>
    <lineage>
        <taxon>Bacteria</taxon>
        <taxon>Bacillati</taxon>
        <taxon>Bacillota</taxon>
        <taxon>Bacilli</taxon>
        <taxon>Bacillales</taxon>
        <taxon>Bacillaceae</taxon>
        <taxon>Gracilibacillus</taxon>
    </lineage>
</organism>
<feature type="domain" description="Tyr recombinase" evidence="2">
    <location>
        <begin position="1"/>
        <end position="123"/>
    </location>
</feature>
<dbReference type="PROSITE" id="PS51898">
    <property type="entry name" value="TYR_RECOMBINASE"/>
    <property type="match status" value="1"/>
</dbReference>
<sequence length="123" mass="14591">MIENEEIVIHLKEDEKSYLNSFVLKDVYAENFREWLKIREEMPRPIHQQSANVFVSEATSLLTETAIQKLLGKYAQKAKMEKVTALKLRHSFCRNLVDEGFCVEELQRLARHERIETSELYYL</sequence>
<evidence type="ECO:0000256" key="1">
    <source>
        <dbReference type="ARBA" id="ARBA00023172"/>
    </source>
</evidence>
<evidence type="ECO:0000313" key="3">
    <source>
        <dbReference type="EMBL" id="SER92887.1"/>
    </source>
</evidence>
<dbReference type="InterPro" id="IPR002104">
    <property type="entry name" value="Integrase_catalytic"/>
</dbReference>
<gene>
    <name evidence="3" type="ORF">SAMN04487944_11311</name>
</gene>
<evidence type="ECO:0000259" key="2">
    <source>
        <dbReference type="PROSITE" id="PS51898"/>
    </source>
</evidence>
<dbReference type="InterPro" id="IPR013762">
    <property type="entry name" value="Integrase-like_cat_sf"/>
</dbReference>
<dbReference type="STRING" id="531814.SAMN04487944_11311"/>
<dbReference type="Gene3D" id="1.10.443.10">
    <property type="entry name" value="Intergrase catalytic core"/>
    <property type="match status" value="1"/>
</dbReference>
<protein>
    <submittedName>
        <fullName evidence="3">Phage integrase family protein</fullName>
    </submittedName>
</protein>
<evidence type="ECO:0000313" key="4">
    <source>
        <dbReference type="Proteomes" id="UP000199687"/>
    </source>
</evidence>
<dbReference type="Pfam" id="PF00589">
    <property type="entry name" value="Phage_integrase"/>
    <property type="match status" value="1"/>
</dbReference>